<evidence type="ECO:0000313" key="3">
    <source>
        <dbReference type="Proteomes" id="UP001305414"/>
    </source>
</evidence>
<reference evidence="2 3" key="1">
    <citation type="submission" date="2023-10" db="EMBL/GenBank/DDBJ databases">
        <title>Draft genome sequence of Xylaria bambusicola isolate GMP-LS, the root and basal stem rot pathogen of sugarcane in Indonesia.</title>
        <authorList>
            <person name="Selvaraj P."/>
            <person name="Muralishankar V."/>
            <person name="Muruganantham S."/>
            <person name="Sp S."/>
            <person name="Haryani S."/>
            <person name="Lau K.J.X."/>
            <person name="Naqvi N.I."/>
        </authorList>
    </citation>
    <scope>NUCLEOTIDE SEQUENCE [LARGE SCALE GENOMIC DNA]</scope>
    <source>
        <strain evidence="2">GMP-LS</strain>
    </source>
</reference>
<comment type="caution">
    <text evidence="2">The sequence shown here is derived from an EMBL/GenBank/DDBJ whole genome shotgun (WGS) entry which is preliminary data.</text>
</comment>
<dbReference type="Proteomes" id="UP001305414">
    <property type="component" value="Unassembled WGS sequence"/>
</dbReference>
<accession>A0AAN7UPM9</accession>
<feature type="region of interest" description="Disordered" evidence="1">
    <location>
        <begin position="1"/>
        <end position="38"/>
    </location>
</feature>
<keyword evidence="3" id="KW-1185">Reference proteome</keyword>
<feature type="compositionally biased region" description="Basic and acidic residues" evidence="1">
    <location>
        <begin position="27"/>
        <end position="38"/>
    </location>
</feature>
<organism evidence="2 3">
    <name type="scientific">Xylaria bambusicola</name>
    <dbReference type="NCBI Taxonomy" id="326684"/>
    <lineage>
        <taxon>Eukaryota</taxon>
        <taxon>Fungi</taxon>
        <taxon>Dikarya</taxon>
        <taxon>Ascomycota</taxon>
        <taxon>Pezizomycotina</taxon>
        <taxon>Sordariomycetes</taxon>
        <taxon>Xylariomycetidae</taxon>
        <taxon>Xylariales</taxon>
        <taxon>Xylariaceae</taxon>
        <taxon>Xylaria</taxon>
    </lineage>
</organism>
<dbReference type="AlphaFoldDB" id="A0AAN7UPM9"/>
<protein>
    <submittedName>
        <fullName evidence="2">Uncharacterized protein</fullName>
    </submittedName>
</protein>
<gene>
    <name evidence="2" type="ORF">RRF57_005189</name>
</gene>
<name>A0AAN7UPM9_9PEZI</name>
<dbReference type="EMBL" id="JAWHQM010000011">
    <property type="protein sequence ID" value="KAK5629474.1"/>
    <property type="molecule type" value="Genomic_DNA"/>
</dbReference>
<proteinExistence type="predicted"/>
<sequence length="60" mass="6976">MPRVSNSQFREKMKSHNIQDAVSVRKSVGEERTGKKKEMVGFQRAQILRTYADTYKTRGD</sequence>
<evidence type="ECO:0000313" key="2">
    <source>
        <dbReference type="EMBL" id="KAK5629474.1"/>
    </source>
</evidence>
<evidence type="ECO:0000256" key="1">
    <source>
        <dbReference type="SAM" id="MobiDB-lite"/>
    </source>
</evidence>